<evidence type="ECO:0000313" key="3">
    <source>
        <dbReference type="Proteomes" id="UP001174136"/>
    </source>
</evidence>
<reference evidence="2" key="1">
    <citation type="journal article" date="2023" name="Front. Mar. Sci.">
        <title>A new Merluccius polli reference genome to investigate the effects of global change in West African waters.</title>
        <authorList>
            <person name="Mateo J.L."/>
            <person name="Blanco-Fernandez C."/>
            <person name="Garcia-Vazquez E."/>
            <person name="Machado-Schiaffino G."/>
        </authorList>
    </citation>
    <scope>NUCLEOTIDE SEQUENCE</scope>
    <source>
        <strain evidence="2">C29</strain>
        <tissue evidence="2">Fin</tissue>
    </source>
</reference>
<keyword evidence="3" id="KW-1185">Reference proteome</keyword>
<organism evidence="2 3">
    <name type="scientific">Merluccius polli</name>
    <name type="common">Benguela hake</name>
    <name type="synonym">Merluccius cadenati</name>
    <dbReference type="NCBI Taxonomy" id="89951"/>
    <lineage>
        <taxon>Eukaryota</taxon>
        <taxon>Metazoa</taxon>
        <taxon>Chordata</taxon>
        <taxon>Craniata</taxon>
        <taxon>Vertebrata</taxon>
        <taxon>Euteleostomi</taxon>
        <taxon>Actinopterygii</taxon>
        <taxon>Neopterygii</taxon>
        <taxon>Teleostei</taxon>
        <taxon>Neoteleostei</taxon>
        <taxon>Acanthomorphata</taxon>
        <taxon>Zeiogadaria</taxon>
        <taxon>Gadariae</taxon>
        <taxon>Gadiformes</taxon>
        <taxon>Gadoidei</taxon>
        <taxon>Merlucciidae</taxon>
        <taxon>Merluccius</taxon>
    </lineage>
</organism>
<sequence>MGARESRPRLSQVAPVHSQDGEPEAQEPSKPQWTLPALALPAEQRTSLPPLRRTEATLSTLSGNLPCVQSNDPSIIRSYPPKRLQRLQPLAFPIGHTNTVTTNAMVRDHSGGVTQRYSTPRGEEPHGGISQTQEGFLAAQGALHQQTYRHRRAHHRQARGHRRTLKTVYTPNVGDPGREGGRLVRRPTERDIFGGECRGGECVDVSLHLLLQPSPLPPLGYRDATPPPGITWSRRDTEKKTDEQHDKHN</sequence>
<name>A0AA47N6E2_MERPO</name>
<gene>
    <name evidence="2" type="ORF">N1851_006051</name>
</gene>
<dbReference type="EMBL" id="JAOPHQ010001015">
    <property type="protein sequence ID" value="KAK0152432.1"/>
    <property type="molecule type" value="Genomic_DNA"/>
</dbReference>
<accession>A0AA47N6E2</accession>
<feature type="region of interest" description="Disordered" evidence="1">
    <location>
        <begin position="1"/>
        <end position="32"/>
    </location>
</feature>
<protein>
    <submittedName>
        <fullName evidence="2">Uncharacterized protein</fullName>
    </submittedName>
</protein>
<proteinExistence type="predicted"/>
<dbReference type="Proteomes" id="UP001174136">
    <property type="component" value="Unassembled WGS sequence"/>
</dbReference>
<comment type="caution">
    <text evidence="2">The sequence shown here is derived from an EMBL/GenBank/DDBJ whole genome shotgun (WGS) entry which is preliminary data.</text>
</comment>
<evidence type="ECO:0000313" key="2">
    <source>
        <dbReference type="EMBL" id="KAK0152432.1"/>
    </source>
</evidence>
<dbReference type="AlphaFoldDB" id="A0AA47N6E2"/>
<evidence type="ECO:0000256" key="1">
    <source>
        <dbReference type="SAM" id="MobiDB-lite"/>
    </source>
</evidence>
<feature type="compositionally biased region" description="Basic and acidic residues" evidence="1">
    <location>
        <begin position="233"/>
        <end position="249"/>
    </location>
</feature>
<feature type="region of interest" description="Disordered" evidence="1">
    <location>
        <begin position="213"/>
        <end position="249"/>
    </location>
</feature>